<evidence type="ECO:0000256" key="9">
    <source>
        <dbReference type="SAM" id="MobiDB-lite"/>
    </source>
</evidence>
<dbReference type="PROSITE" id="PS51808">
    <property type="entry name" value="CHCH"/>
    <property type="match status" value="1"/>
</dbReference>
<dbReference type="SUPFAM" id="SSF47072">
    <property type="entry name" value="Cysteine alpha-hairpin motif"/>
    <property type="match status" value="1"/>
</dbReference>
<dbReference type="PANTHER" id="PTHR16719">
    <property type="entry name" value="CYTOCHROME C OXIDASE COPPER CHAPERONE"/>
    <property type="match status" value="1"/>
</dbReference>
<keyword evidence="5" id="KW-0496">Mitochondrion</keyword>
<comment type="similarity">
    <text evidence="2">Belongs to the COX17 family.</text>
</comment>
<organism evidence="10 11">
    <name type="scientific">Exidia glandulosa HHB12029</name>
    <dbReference type="NCBI Taxonomy" id="1314781"/>
    <lineage>
        <taxon>Eukaryota</taxon>
        <taxon>Fungi</taxon>
        <taxon>Dikarya</taxon>
        <taxon>Basidiomycota</taxon>
        <taxon>Agaricomycotina</taxon>
        <taxon>Agaricomycetes</taxon>
        <taxon>Auriculariales</taxon>
        <taxon>Exidiaceae</taxon>
        <taxon>Exidia</taxon>
    </lineage>
</organism>
<dbReference type="Proteomes" id="UP000077266">
    <property type="component" value="Unassembled WGS sequence"/>
</dbReference>
<evidence type="ECO:0000256" key="7">
    <source>
        <dbReference type="ARBA" id="ARBA00023186"/>
    </source>
</evidence>
<evidence type="ECO:0000256" key="3">
    <source>
        <dbReference type="ARBA" id="ARBA00022723"/>
    </source>
</evidence>
<keyword evidence="11" id="KW-1185">Reference proteome</keyword>
<keyword evidence="7" id="KW-0143">Chaperone</keyword>
<dbReference type="FunCoup" id="A0A165EC96">
    <property type="interactions" value="162"/>
</dbReference>
<keyword evidence="4 8" id="KW-0186">Copper</keyword>
<dbReference type="STRING" id="1314781.A0A165EC96"/>
<name>A0A165EC96_EXIGL</name>
<evidence type="ECO:0000256" key="2">
    <source>
        <dbReference type="ARBA" id="ARBA00009241"/>
    </source>
</evidence>
<dbReference type="InParanoid" id="A0A165EC96"/>
<dbReference type="GO" id="GO:0016531">
    <property type="term" value="F:copper chaperone activity"/>
    <property type="evidence" value="ECO:0007669"/>
    <property type="project" value="InterPro"/>
</dbReference>
<dbReference type="PANTHER" id="PTHR16719:SF0">
    <property type="entry name" value="CYTOCHROME C OXIDASE COPPER CHAPERONE"/>
    <property type="match status" value="1"/>
</dbReference>
<evidence type="ECO:0000313" key="10">
    <source>
        <dbReference type="EMBL" id="KZV86582.1"/>
    </source>
</evidence>
<proteinExistence type="inferred from homology"/>
<dbReference type="Gene3D" id="1.10.287.1130">
    <property type="entry name" value="CytochromE C oxidase copper chaperone"/>
    <property type="match status" value="1"/>
</dbReference>
<evidence type="ECO:0000256" key="8">
    <source>
        <dbReference type="PIRSR" id="PIRSR607745-1"/>
    </source>
</evidence>
<dbReference type="AlphaFoldDB" id="A0A165EC96"/>
<reference evidence="10 11" key="1">
    <citation type="journal article" date="2016" name="Mol. Biol. Evol.">
        <title>Comparative Genomics of Early-Diverging Mushroom-Forming Fungi Provides Insights into the Origins of Lignocellulose Decay Capabilities.</title>
        <authorList>
            <person name="Nagy L.G."/>
            <person name="Riley R."/>
            <person name="Tritt A."/>
            <person name="Adam C."/>
            <person name="Daum C."/>
            <person name="Floudas D."/>
            <person name="Sun H."/>
            <person name="Yadav J.S."/>
            <person name="Pangilinan J."/>
            <person name="Larsson K.H."/>
            <person name="Matsuura K."/>
            <person name="Barry K."/>
            <person name="Labutti K."/>
            <person name="Kuo R."/>
            <person name="Ohm R.A."/>
            <person name="Bhattacharya S.S."/>
            <person name="Shirouzu T."/>
            <person name="Yoshinaga Y."/>
            <person name="Martin F.M."/>
            <person name="Grigoriev I.V."/>
            <person name="Hibbett D.S."/>
        </authorList>
    </citation>
    <scope>NUCLEOTIDE SEQUENCE [LARGE SCALE GENOMIC DNA]</scope>
    <source>
        <strain evidence="10 11">HHB12029</strain>
    </source>
</reference>
<keyword evidence="3 8" id="KW-0479">Metal-binding</keyword>
<feature type="binding site" evidence="8">
    <location>
        <position position="47"/>
    </location>
    <ligand>
        <name>Cu cation</name>
        <dbReference type="ChEBI" id="CHEBI:23378"/>
    </ligand>
</feature>
<feature type="region of interest" description="Disordered" evidence="9">
    <location>
        <begin position="1"/>
        <end position="37"/>
    </location>
</feature>
<feature type="compositionally biased region" description="Low complexity" evidence="9">
    <location>
        <begin position="11"/>
        <end position="22"/>
    </location>
</feature>
<evidence type="ECO:0000256" key="4">
    <source>
        <dbReference type="ARBA" id="ARBA00023008"/>
    </source>
</evidence>
<evidence type="ECO:0000256" key="6">
    <source>
        <dbReference type="ARBA" id="ARBA00023157"/>
    </source>
</evidence>
<accession>A0A165EC96</accession>
<evidence type="ECO:0000256" key="5">
    <source>
        <dbReference type="ARBA" id="ARBA00023128"/>
    </source>
</evidence>
<dbReference type="GO" id="GO:0005507">
    <property type="term" value="F:copper ion binding"/>
    <property type="evidence" value="ECO:0007669"/>
    <property type="project" value="InterPro"/>
</dbReference>
<sequence>MSWWNWGSSAQPQVQPDVCPVPAKKNKYNPADPAQNPLNPQGLKPCCACPDTKSARDECFLNNGDAADEKCKGLVAQHKACMASYGFNV</sequence>
<gene>
    <name evidence="10" type="ORF">EXIGLDRAFT_680821</name>
</gene>
<dbReference type="Pfam" id="PF05051">
    <property type="entry name" value="COX17"/>
    <property type="match status" value="1"/>
</dbReference>
<dbReference type="InterPro" id="IPR009069">
    <property type="entry name" value="Cys_alpha_HP_mot_SF"/>
</dbReference>
<evidence type="ECO:0000313" key="11">
    <source>
        <dbReference type="Proteomes" id="UP000077266"/>
    </source>
</evidence>
<keyword evidence="6" id="KW-1015">Disulfide bond</keyword>
<evidence type="ECO:0000256" key="1">
    <source>
        <dbReference type="ARBA" id="ARBA00004569"/>
    </source>
</evidence>
<dbReference type="OrthoDB" id="1915887at2759"/>
<dbReference type="GO" id="GO:0033617">
    <property type="term" value="P:mitochondrial respiratory chain complex IV assembly"/>
    <property type="evidence" value="ECO:0007669"/>
    <property type="project" value="TreeGrafter"/>
</dbReference>
<comment type="subcellular location">
    <subcellularLocation>
        <location evidence="1">Mitochondrion intermembrane space</location>
    </subcellularLocation>
</comment>
<feature type="compositionally biased region" description="Polar residues" evidence="9">
    <location>
        <begin position="1"/>
        <end position="10"/>
    </location>
</feature>
<protein>
    <submittedName>
        <fullName evidence="10">COX17-domain-containing protein</fullName>
    </submittedName>
</protein>
<feature type="binding site" evidence="8">
    <location>
        <position position="46"/>
    </location>
    <ligand>
        <name>Cu cation</name>
        <dbReference type="ChEBI" id="CHEBI:23378"/>
    </ligand>
</feature>
<dbReference type="EMBL" id="KV426151">
    <property type="protein sequence ID" value="KZV86582.1"/>
    <property type="molecule type" value="Genomic_DNA"/>
</dbReference>
<dbReference type="GO" id="GO:0005758">
    <property type="term" value="C:mitochondrial intermembrane space"/>
    <property type="evidence" value="ECO:0007669"/>
    <property type="project" value="UniProtKB-SubCell"/>
</dbReference>
<dbReference type="InterPro" id="IPR007745">
    <property type="entry name" value="Cyt_c_oxidase_Cu-chaperone"/>
</dbReference>